<dbReference type="Proteomes" id="UP000190896">
    <property type="component" value="Unassembled WGS sequence"/>
</dbReference>
<name>A0A1T2KPZ5_9GAMM</name>
<accession>A0A1T2KPZ5</accession>
<organism evidence="1 2">
    <name type="scientific">Solemya velesiana gill symbiont</name>
    <dbReference type="NCBI Taxonomy" id="1918948"/>
    <lineage>
        <taxon>Bacteria</taxon>
        <taxon>Pseudomonadati</taxon>
        <taxon>Pseudomonadota</taxon>
        <taxon>Gammaproteobacteria</taxon>
        <taxon>sulfur-oxidizing symbionts</taxon>
    </lineage>
</organism>
<comment type="caution">
    <text evidence="1">The sequence shown here is derived from an EMBL/GenBank/DDBJ whole genome shotgun (WGS) entry which is preliminary data.</text>
</comment>
<evidence type="ECO:0000313" key="1">
    <source>
        <dbReference type="EMBL" id="OOZ34943.1"/>
    </source>
</evidence>
<proteinExistence type="predicted"/>
<sequence>MRLRSLWRVSVMMAYSGWLAVCEISALKKARLGVKLDKPLLHALHHLMMLRLENVWSLLILTPKDEKYYH</sequence>
<reference evidence="1 2" key="1">
    <citation type="submission" date="2016-11" db="EMBL/GenBank/DDBJ databases">
        <title>Mixed transmission modes and dynamic genome evolution in an obligate animal-bacterial symbiosis.</title>
        <authorList>
            <person name="Russell S.L."/>
            <person name="Corbett-Detig R.B."/>
            <person name="Cavanaugh C.M."/>
        </authorList>
    </citation>
    <scope>NUCLEOTIDE SEQUENCE [LARGE SCALE GENOMIC DNA]</scope>
    <source>
        <strain evidence="1">Se-Cadez</strain>
    </source>
</reference>
<keyword evidence="2" id="KW-1185">Reference proteome</keyword>
<protein>
    <submittedName>
        <fullName evidence="1">Uncharacterized protein</fullName>
    </submittedName>
</protein>
<dbReference type="AlphaFoldDB" id="A0A1T2KPZ5"/>
<gene>
    <name evidence="1" type="ORF">BOW51_11785</name>
</gene>
<dbReference type="EMBL" id="MPRJ01000101">
    <property type="protein sequence ID" value="OOZ34943.1"/>
    <property type="molecule type" value="Genomic_DNA"/>
</dbReference>
<evidence type="ECO:0000313" key="2">
    <source>
        <dbReference type="Proteomes" id="UP000190896"/>
    </source>
</evidence>